<sequence>MLTFEQKISILEVFPELERRDVSLGRVNFHYEDSVYDKKTVVYHLHPNGNGFVYGALLSDYKADSKGLVNIRDFSAEELKAIVHASIRSLSGQNRLKPTADGHPSVSGAAEQASTWADAGGHTLNLLQEDDMWYIYASESLEMVFETLDEAEEYLREEGFSPS</sequence>
<organism evidence="1 2">
    <name type="scientific">Paenibacillus zeirhizosphaerae</name>
    <dbReference type="NCBI Taxonomy" id="2987519"/>
    <lineage>
        <taxon>Bacteria</taxon>
        <taxon>Bacillati</taxon>
        <taxon>Bacillota</taxon>
        <taxon>Bacilli</taxon>
        <taxon>Bacillales</taxon>
        <taxon>Paenibacillaceae</taxon>
        <taxon>Paenibacillus</taxon>
    </lineage>
</organism>
<dbReference type="RefSeq" id="WP_305754857.1">
    <property type="nucleotide sequence ID" value="NZ_JAPCKK010000016.1"/>
</dbReference>
<proteinExistence type="predicted"/>
<name>A0ABT9FR96_9BACL</name>
<evidence type="ECO:0000313" key="2">
    <source>
        <dbReference type="Proteomes" id="UP001241848"/>
    </source>
</evidence>
<accession>A0ABT9FR96</accession>
<dbReference type="EMBL" id="JAPCKK010000016">
    <property type="protein sequence ID" value="MDP4097244.1"/>
    <property type="molecule type" value="Genomic_DNA"/>
</dbReference>
<comment type="caution">
    <text evidence="1">The sequence shown here is derived from an EMBL/GenBank/DDBJ whole genome shotgun (WGS) entry which is preliminary data.</text>
</comment>
<reference evidence="1 2" key="1">
    <citation type="submission" date="2022-10" db="EMBL/GenBank/DDBJ databases">
        <title>Paenibacillus description and whole genome data of maize root bacterial community.</title>
        <authorList>
            <person name="Marton D."/>
            <person name="Farkas M."/>
            <person name="Cserhati M."/>
        </authorList>
    </citation>
    <scope>NUCLEOTIDE SEQUENCE [LARGE SCALE GENOMIC DNA]</scope>
    <source>
        <strain evidence="1 2">P96</strain>
    </source>
</reference>
<keyword evidence="2" id="KW-1185">Reference proteome</keyword>
<evidence type="ECO:0000313" key="1">
    <source>
        <dbReference type="EMBL" id="MDP4097244.1"/>
    </source>
</evidence>
<gene>
    <name evidence="1" type="ORF">OIN60_10725</name>
</gene>
<protein>
    <submittedName>
        <fullName evidence="1">Uncharacterized protein</fullName>
    </submittedName>
</protein>
<dbReference type="Proteomes" id="UP001241848">
    <property type="component" value="Unassembled WGS sequence"/>
</dbReference>